<reference evidence="1" key="1">
    <citation type="submission" date="2013-04" db="EMBL/GenBank/DDBJ databases">
        <authorList>
            <person name="Qu J."/>
            <person name="Murali S.C."/>
            <person name="Bandaranaike D."/>
            <person name="Bellair M."/>
            <person name="Blankenburg K."/>
            <person name="Chao H."/>
            <person name="Dinh H."/>
            <person name="Doddapaneni H."/>
            <person name="Downs B."/>
            <person name="Dugan-Rocha S."/>
            <person name="Elkadiri S."/>
            <person name="Gnanaolivu R.D."/>
            <person name="Hernandez B."/>
            <person name="Javaid M."/>
            <person name="Jayaseelan J.C."/>
            <person name="Lee S."/>
            <person name="Li M."/>
            <person name="Ming W."/>
            <person name="Munidasa M."/>
            <person name="Muniz J."/>
            <person name="Nguyen L."/>
            <person name="Ongeri F."/>
            <person name="Osuji N."/>
            <person name="Pu L.-L."/>
            <person name="Puazo M."/>
            <person name="Qu C."/>
            <person name="Quiroz J."/>
            <person name="Raj R."/>
            <person name="Weissenberger G."/>
            <person name="Xin Y."/>
            <person name="Zou X."/>
            <person name="Han Y."/>
            <person name="Richards S."/>
            <person name="Worley K."/>
            <person name="Muzny D."/>
            <person name="Gibbs R."/>
        </authorList>
    </citation>
    <scope>NUCLEOTIDE SEQUENCE</scope>
    <source>
        <strain evidence="1">Sampled in the wild</strain>
    </source>
</reference>
<protein>
    <submittedName>
        <fullName evidence="1">Uncharacterized protein</fullName>
    </submittedName>
</protein>
<dbReference type="Proteomes" id="UP000792457">
    <property type="component" value="Unassembled WGS sequence"/>
</dbReference>
<dbReference type="AlphaFoldDB" id="A0A8K0JY19"/>
<evidence type="ECO:0000313" key="1">
    <source>
        <dbReference type="EMBL" id="KAG8224483.1"/>
    </source>
</evidence>
<dbReference type="OrthoDB" id="616263at2759"/>
<dbReference type="EMBL" id="KZ308197">
    <property type="protein sequence ID" value="KAG8224483.1"/>
    <property type="molecule type" value="Genomic_DNA"/>
</dbReference>
<reference evidence="1" key="2">
    <citation type="submission" date="2017-10" db="EMBL/GenBank/DDBJ databases">
        <title>Ladona fulva Genome sequencing and assembly.</title>
        <authorList>
            <person name="Murali S."/>
            <person name="Richards S."/>
            <person name="Bandaranaike D."/>
            <person name="Bellair M."/>
            <person name="Blankenburg K."/>
            <person name="Chao H."/>
            <person name="Dinh H."/>
            <person name="Doddapaneni H."/>
            <person name="Dugan-Rocha S."/>
            <person name="Elkadiri S."/>
            <person name="Gnanaolivu R."/>
            <person name="Hernandez B."/>
            <person name="Skinner E."/>
            <person name="Javaid M."/>
            <person name="Lee S."/>
            <person name="Li M."/>
            <person name="Ming W."/>
            <person name="Munidasa M."/>
            <person name="Muniz J."/>
            <person name="Nguyen L."/>
            <person name="Hughes D."/>
            <person name="Osuji N."/>
            <person name="Pu L.-L."/>
            <person name="Puazo M."/>
            <person name="Qu C."/>
            <person name="Quiroz J."/>
            <person name="Raj R."/>
            <person name="Weissenberger G."/>
            <person name="Xin Y."/>
            <person name="Zou X."/>
            <person name="Han Y."/>
            <person name="Worley K."/>
            <person name="Muzny D."/>
            <person name="Gibbs R."/>
        </authorList>
    </citation>
    <scope>NUCLEOTIDE SEQUENCE</scope>
    <source>
        <strain evidence="1">Sampled in the wild</strain>
    </source>
</reference>
<keyword evidence="2" id="KW-1185">Reference proteome</keyword>
<sequence>MLHYFISKKKCCSRTLLLIDMYASCTTQMVIKTRLVTCEMLLERQKKTFLYRIVSDDEKLTYYDNPNA</sequence>
<comment type="caution">
    <text evidence="1">The sequence shown here is derived from an EMBL/GenBank/DDBJ whole genome shotgun (WGS) entry which is preliminary data.</text>
</comment>
<proteinExistence type="predicted"/>
<accession>A0A8K0JY19</accession>
<organism evidence="1 2">
    <name type="scientific">Ladona fulva</name>
    <name type="common">Scarce chaser dragonfly</name>
    <name type="synonym">Libellula fulva</name>
    <dbReference type="NCBI Taxonomy" id="123851"/>
    <lineage>
        <taxon>Eukaryota</taxon>
        <taxon>Metazoa</taxon>
        <taxon>Ecdysozoa</taxon>
        <taxon>Arthropoda</taxon>
        <taxon>Hexapoda</taxon>
        <taxon>Insecta</taxon>
        <taxon>Pterygota</taxon>
        <taxon>Palaeoptera</taxon>
        <taxon>Odonata</taxon>
        <taxon>Epiprocta</taxon>
        <taxon>Anisoptera</taxon>
        <taxon>Libelluloidea</taxon>
        <taxon>Libellulidae</taxon>
        <taxon>Ladona</taxon>
    </lineage>
</organism>
<name>A0A8K0JY19_LADFU</name>
<gene>
    <name evidence="1" type="ORF">J437_LFUL003206</name>
</gene>
<evidence type="ECO:0000313" key="2">
    <source>
        <dbReference type="Proteomes" id="UP000792457"/>
    </source>
</evidence>